<reference evidence="1" key="1">
    <citation type="journal article" date="2022" name="Int. J. Mol. Sci.">
        <title>Draft Genome of Tanacetum Coccineum: Genomic Comparison of Closely Related Tanacetum-Family Plants.</title>
        <authorList>
            <person name="Yamashiro T."/>
            <person name="Shiraishi A."/>
            <person name="Nakayama K."/>
            <person name="Satake H."/>
        </authorList>
    </citation>
    <scope>NUCLEOTIDE SEQUENCE</scope>
</reference>
<evidence type="ECO:0000313" key="1">
    <source>
        <dbReference type="EMBL" id="GJT27609.1"/>
    </source>
</evidence>
<evidence type="ECO:0008006" key="3">
    <source>
        <dbReference type="Google" id="ProtNLM"/>
    </source>
</evidence>
<dbReference type="Proteomes" id="UP001151760">
    <property type="component" value="Unassembled WGS sequence"/>
</dbReference>
<comment type="caution">
    <text evidence="1">The sequence shown here is derived from an EMBL/GenBank/DDBJ whole genome shotgun (WGS) entry which is preliminary data.</text>
</comment>
<organism evidence="1 2">
    <name type="scientific">Tanacetum coccineum</name>
    <dbReference type="NCBI Taxonomy" id="301880"/>
    <lineage>
        <taxon>Eukaryota</taxon>
        <taxon>Viridiplantae</taxon>
        <taxon>Streptophyta</taxon>
        <taxon>Embryophyta</taxon>
        <taxon>Tracheophyta</taxon>
        <taxon>Spermatophyta</taxon>
        <taxon>Magnoliopsida</taxon>
        <taxon>eudicotyledons</taxon>
        <taxon>Gunneridae</taxon>
        <taxon>Pentapetalae</taxon>
        <taxon>asterids</taxon>
        <taxon>campanulids</taxon>
        <taxon>Asterales</taxon>
        <taxon>Asteraceae</taxon>
        <taxon>Asteroideae</taxon>
        <taxon>Anthemideae</taxon>
        <taxon>Anthemidinae</taxon>
        <taxon>Tanacetum</taxon>
    </lineage>
</organism>
<accession>A0ABQ5CS01</accession>
<keyword evidence="2" id="KW-1185">Reference proteome</keyword>
<proteinExistence type="predicted"/>
<evidence type="ECO:0000313" key="2">
    <source>
        <dbReference type="Proteomes" id="UP001151760"/>
    </source>
</evidence>
<sequence>MAAYGWKVRTSPRRNGKIGGKNNREENVEFLDDMLISDSNDHIGSIIHETYPDSDELVDMINDRVGGYYLRNTAYGH</sequence>
<name>A0ABQ5CS01_9ASTR</name>
<dbReference type="EMBL" id="BQNB010014391">
    <property type="protein sequence ID" value="GJT27609.1"/>
    <property type="molecule type" value="Genomic_DNA"/>
</dbReference>
<gene>
    <name evidence="1" type="ORF">Tco_0907884</name>
</gene>
<protein>
    <recommendedName>
        <fullName evidence="3">Transposase</fullName>
    </recommendedName>
</protein>
<reference evidence="1" key="2">
    <citation type="submission" date="2022-01" db="EMBL/GenBank/DDBJ databases">
        <authorList>
            <person name="Yamashiro T."/>
            <person name="Shiraishi A."/>
            <person name="Satake H."/>
            <person name="Nakayama K."/>
        </authorList>
    </citation>
    <scope>NUCLEOTIDE SEQUENCE</scope>
</reference>